<gene>
    <name evidence="1" type="ORF">ACFOEI_15825</name>
</gene>
<keyword evidence="2" id="KW-1185">Reference proteome</keyword>
<dbReference type="EMBL" id="JBHRUH010000031">
    <property type="protein sequence ID" value="MFC3293525.1"/>
    <property type="molecule type" value="Genomic_DNA"/>
</dbReference>
<sequence>MNKLNTRQLETVAKAYDTLLVPVLCEKWAYRLADVASIQKGQRILDVACGTGILARVIAERVGSEGLVWGMDANPSMLAVANRIAPDIEWHEGSAEALSYENDSFDAVHCQFGLMFFSSPKAALQEMMRVLKPGGHLAVAVFGPLDDIPAYAAIADVYERLVDKSVGDALRMPFSMGDTDMLASTFANAGVHSAKITTEKEAACFSSVRNMVLSDVKGWFPFAEIHLGEDKIEAVTEEAKTALQAFQTPDGAVEFQVPVHIVQAIKP</sequence>
<comment type="caution">
    <text evidence="1">The sequence shown here is derived from an EMBL/GenBank/DDBJ whole genome shotgun (WGS) entry which is preliminary data.</text>
</comment>
<accession>A0ABV7M5H7</accession>
<dbReference type="PANTHER" id="PTHR43591:SF24">
    <property type="entry name" value="2-METHOXY-6-POLYPRENYL-1,4-BENZOQUINOL METHYLASE, MITOCHONDRIAL"/>
    <property type="match status" value="1"/>
</dbReference>
<evidence type="ECO:0000313" key="1">
    <source>
        <dbReference type="EMBL" id="MFC3293525.1"/>
    </source>
</evidence>
<dbReference type="GO" id="GO:0032259">
    <property type="term" value="P:methylation"/>
    <property type="evidence" value="ECO:0007669"/>
    <property type="project" value="UniProtKB-KW"/>
</dbReference>
<reference evidence="2" key="1">
    <citation type="journal article" date="2019" name="Int. J. Syst. Evol. Microbiol.">
        <title>The Global Catalogue of Microorganisms (GCM) 10K type strain sequencing project: providing services to taxonomists for standard genome sequencing and annotation.</title>
        <authorList>
            <consortium name="The Broad Institute Genomics Platform"/>
            <consortium name="The Broad Institute Genome Sequencing Center for Infectious Disease"/>
            <person name="Wu L."/>
            <person name="Ma J."/>
        </authorList>
    </citation>
    <scope>NUCLEOTIDE SEQUENCE [LARGE SCALE GENOMIC DNA]</scope>
    <source>
        <strain evidence="2">KCTC 12847</strain>
    </source>
</reference>
<keyword evidence="1" id="KW-0808">Transferase</keyword>
<protein>
    <submittedName>
        <fullName evidence="1">Class I SAM-dependent methyltransferase</fullName>
        <ecNumber evidence="1">2.1.1.-</ecNumber>
    </submittedName>
</protein>
<organism evidence="1 2">
    <name type="scientific">Modicisalibacter luteus</name>
    <dbReference type="NCBI Taxonomy" id="453962"/>
    <lineage>
        <taxon>Bacteria</taxon>
        <taxon>Pseudomonadati</taxon>
        <taxon>Pseudomonadota</taxon>
        <taxon>Gammaproteobacteria</taxon>
        <taxon>Oceanospirillales</taxon>
        <taxon>Halomonadaceae</taxon>
        <taxon>Modicisalibacter</taxon>
    </lineage>
</organism>
<dbReference type="Gene3D" id="3.40.50.150">
    <property type="entry name" value="Vaccinia Virus protein VP39"/>
    <property type="match status" value="1"/>
</dbReference>
<name>A0ABV7M5H7_9GAMM</name>
<dbReference type="GO" id="GO:0008168">
    <property type="term" value="F:methyltransferase activity"/>
    <property type="evidence" value="ECO:0007669"/>
    <property type="project" value="UniProtKB-KW"/>
</dbReference>
<dbReference type="InterPro" id="IPR029063">
    <property type="entry name" value="SAM-dependent_MTases_sf"/>
</dbReference>
<dbReference type="CDD" id="cd02440">
    <property type="entry name" value="AdoMet_MTases"/>
    <property type="match status" value="1"/>
</dbReference>
<evidence type="ECO:0000313" key="2">
    <source>
        <dbReference type="Proteomes" id="UP001595640"/>
    </source>
</evidence>
<dbReference type="EC" id="2.1.1.-" evidence="1"/>
<dbReference type="Proteomes" id="UP001595640">
    <property type="component" value="Unassembled WGS sequence"/>
</dbReference>
<proteinExistence type="predicted"/>
<dbReference type="Pfam" id="PF01209">
    <property type="entry name" value="Ubie_methyltran"/>
    <property type="match status" value="1"/>
</dbReference>
<dbReference type="SUPFAM" id="SSF53335">
    <property type="entry name" value="S-adenosyl-L-methionine-dependent methyltransferases"/>
    <property type="match status" value="1"/>
</dbReference>
<dbReference type="PANTHER" id="PTHR43591">
    <property type="entry name" value="METHYLTRANSFERASE"/>
    <property type="match status" value="1"/>
</dbReference>
<keyword evidence="1" id="KW-0489">Methyltransferase</keyword>
<dbReference type="RefSeq" id="WP_019017792.1">
    <property type="nucleotide sequence ID" value="NZ_BMXD01000001.1"/>
</dbReference>